<reference evidence="1" key="1">
    <citation type="submission" date="2021-02" db="EMBL/GenBank/DDBJ databases">
        <authorList>
            <person name="Nowell W R."/>
        </authorList>
    </citation>
    <scope>NUCLEOTIDE SEQUENCE</scope>
</reference>
<accession>A0A8S2MGP1</accession>
<dbReference type="PROSITE" id="PS50096">
    <property type="entry name" value="IQ"/>
    <property type="match status" value="1"/>
</dbReference>
<dbReference type="Pfam" id="PF00612">
    <property type="entry name" value="IQ"/>
    <property type="match status" value="1"/>
</dbReference>
<feature type="non-terminal residue" evidence="1">
    <location>
        <position position="60"/>
    </location>
</feature>
<name>A0A8S2MGP1_9BILA</name>
<organism evidence="1 2">
    <name type="scientific">Didymodactylos carnosus</name>
    <dbReference type="NCBI Taxonomy" id="1234261"/>
    <lineage>
        <taxon>Eukaryota</taxon>
        <taxon>Metazoa</taxon>
        <taxon>Spiralia</taxon>
        <taxon>Gnathifera</taxon>
        <taxon>Rotifera</taxon>
        <taxon>Eurotatoria</taxon>
        <taxon>Bdelloidea</taxon>
        <taxon>Philodinida</taxon>
        <taxon>Philodinidae</taxon>
        <taxon>Didymodactylos</taxon>
    </lineage>
</organism>
<sequence>VPVNNEKSTIDQWHQPLVDNDRLHAAALRIQSCLRGYLQRNKYHRKESIQAAIIIQKTYR</sequence>
<comment type="caution">
    <text evidence="1">The sequence shown here is derived from an EMBL/GenBank/DDBJ whole genome shotgun (WGS) entry which is preliminary data.</text>
</comment>
<dbReference type="Gene3D" id="1.20.5.190">
    <property type="match status" value="1"/>
</dbReference>
<proteinExistence type="predicted"/>
<evidence type="ECO:0000313" key="1">
    <source>
        <dbReference type="EMBL" id="CAF3943650.1"/>
    </source>
</evidence>
<dbReference type="EMBL" id="CAJOBA010028002">
    <property type="protein sequence ID" value="CAF3943650.1"/>
    <property type="molecule type" value="Genomic_DNA"/>
</dbReference>
<dbReference type="InterPro" id="IPR000048">
    <property type="entry name" value="IQ_motif_EF-hand-BS"/>
</dbReference>
<evidence type="ECO:0000313" key="2">
    <source>
        <dbReference type="Proteomes" id="UP000682733"/>
    </source>
</evidence>
<feature type="non-terminal residue" evidence="1">
    <location>
        <position position="1"/>
    </location>
</feature>
<protein>
    <submittedName>
        <fullName evidence="1">Uncharacterized protein</fullName>
    </submittedName>
</protein>
<dbReference type="Proteomes" id="UP000682733">
    <property type="component" value="Unassembled WGS sequence"/>
</dbReference>
<gene>
    <name evidence="1" type="ORF">TMI583_LOCUS21882</name>
</gene>
<dbReference type="SMART" id="SM00015">
    <property type="entry name" value="IQ"/>
    <property type="match status" value="1"/>
</dbReference>
<dbReference type="AlphaFoldDB" id="A0A8S2MGP1"/>
<dbReference type="CDD" id="cd23767">
    <property type="entry name" value="IQCD"/>
    <property type="match status" value="1"/>
</dbReference>